<feature type="compositionally biased region" description="Acidic residues" evidence="15">
    <location>
        <begin position="541"/>
        <end position="552"/>
    </location>
</feature>
<dbReference type="GO" id="GO:0008270">
    <property type="term" value="F:zinc ion binding"/>
    <property type="evidence" value="ECO:0007669"/>
    <property type="project" value="UniProtKB-KW"/>
</dbReference>
<organism evidence="17 18">
    <name type="scientific">Clunio marinus</name>
    <dbReference type="NCBI Taxonomy" id="568069"/>
    <lineage>
        <taxon>Eukaryota</taxon>
        <taxon>Metazoa</taxon>
        <taxon>Ecdysozoa</taxon>
        <taxon>Arthropoda</taxon>
        <taxon>Hexapoda</taxon>
        <taxon>Insecta</taxon>
        <taxon>Pterygota</taxon>
        <taxon>Neoptera</taxon>
        <taxon>Endopterygota</taxon>
        <taxon>Diptera</taxon>
        <taxon>Nematocera</taxon>
        <taxon>Chironomoidea</taxon>
        <taxon>Chironomidae</taxon>
        <taxon>Clunio</taxon>
    </lineage>
</organism>
<evidence type="ECO:0000256" key="8">
    <source>
        <dbReference type="ARBA" id="ARBA00022833"/>
    </source>
</evidence>
<evidence type="ECO:0000256" key="13">
    <source>
        <dbReference type="ARBA" id="ARBA00023242"/>
    </source>
</evidence>
<evidence type="ECO:0000256" key="1">
    <source>
        <dbReference type="ARBA" id="ARBA00001936"/>
    </source>
</evidence>
<dbReference type="InterPro" id="IPR003604">
    <property type="entry name" value="Matrin/U1-like-C_Znf_C2H2"/>
</dbReference>
<protein>
    <recommendedName>
        <fullName evidence="4">protein-serine/threonine phosphatase</fullName>
        <ecNumber evidence="4">3.1.3.16</ecNumber>
    </recommendedName>
</protein>
<evidence type="ECO:0000256" key="4">
    <source>
        <dbReference type="ARBA" id="ARBA00013081"/>
    </source>
</evidence>
<keyword evidence="5" id="KW-0479">Metal-binding</keyword>
<evidence type="ECO:0000259" key="16">
    <source>
        <dbReference type="PROSITE" id="PS51746"/>
    </source>
</evidence>
<evidence type="ECO:0000313" key="17">
    <source>
        <dbReference type="EMBL" id="CRL07935.1"/>
    </source>
</evidence>
<dbReference type="InterPro" id="IPR001932">
    <property type="entry name" value="PPM-type_phosphatase-like_dom"/>
</dbReference>
<feature type="compositionally biased region" description="Basic and acidic residues" evidence="15">
    <location>
        <begin position="470"/>
        <end position="480"/>
    </location>
</feature>
<evidence type="ECO:0000256" key="11">
    <source>
        <dbReference type="ARBA" id="ARBA00023125"/>
    </source>
</evidence>
<dbReference type="GO" id="GO:0003677">
    <property type="term" value="F:DNA binding"/>
    <property type="evidence" value="ECO:0007669"/>
    <property type="project" value="UniProtKB-KW"/>
</dbReference>
<feature type="domain" description="PPM-type phosphatase" evidence="16">
    <location>
        <begin position="204"/>
        <end position="791"/>
    </location>
</feature>
<feature type="compositionally biased region" description="Polar residues" evidence="15">
    <location>
        <begin position="426"/>
        <end position="455"/>
    </location>
</feature>
<feature type="compositionally biased region" description="Low complexity" evidence="15">
    <location>
        <begin position="507"/>
        <end position="523"/>
    </location>
</feature>
<sequence>MSMRPDDHRRKWDKKEFERKALDRIQKINKNDEAPPEPRELLKTREYKVDLDSKLGKSMVINKTTPSNQSGGYFCNVCDCVVKDSINFLDHINGKKHQRNLGMSMKVERSSLESVKERFNKNKRKIEEKKDEYDLQVQLKNVKDSEEKRKQMKKKKRKEQLDESKDDDEMEMAKMMGFAANMGSYLDKPETSKKSENNENEILQIGSSSMQGWRVNQEDAHNSILNFDENTAFFAVYDGHGGSEVAEYCSMKLPQFLQDLQSFKKGDYEQALKDAFIGFDGTLLNEKVIEELLQLARKNPDYVDSDMEIEDETAEEIINLHEEAKMPLNEVLKKYKGKIETLAKSSNAHRAKEVSKTETSSAAGPSSSSCSPGSSGSSTVDSRQKIQQKLASDNEVSSSSSKAVSESDTDAPEPTSSSGIVPEQAPDSTHTIPKVTGASSDVTKPKQSTTDSSEVNVEPLVPANGVISCSERKISQKQSDDEAISSSSTQENGESIISCPTSSQITSGVSSASNLPGSSSSPSKTPIKDPNQISSSLLPDTDTDSSSDEEFDATYKESSGPKPLNSDDDTTDEDEPEDVDDDEEIDEEEISGDEEEDEDESFDDEFINNMATGPGKASGCTAVVALLSGRNLYVANAGDSRCVVCRSGKVVEMSFDHKPEDEIEFERIRKAGGRVTLDGRVNGGLNLSRAIGDHGYKMNFELPSEEQMISALPDIKNISLEPEDEFMVLACDGIWNYMSNEEVVGFVKLRIDAGKLTLAEICEELFQNCLAPNTMGDGTGCDNMTAIIVKFKPALFQLPTSANAEENVETEKVSRKRSLEDGEAEALPTTEKRQKIEDDLTPAAVDTSTA</sequence>
<dbReference type="SMART" id="SM00332">
    <property type="entry name" value="PP2Cc"/>
    <property type="match status" value="1"/>
</dbReference>
<name>A0A1J1J6B0_9DIPT</name>
<dbReference type="Pfam" id="PF00481">
    <property type="entry name" value="PP2C"/>
    <property type="match status" value="2"/>
</dbReference>
<dbReference type="InterPro" id="IPR036457">
    <property type="entry name" value="PPM-type-like_dom_sf"/>
</dbReference>
<dbReference type="STRING" id="568069.A0A1J1J6B0"/>
<dbReference type="SUPFAM" id="SSF57667">
    <property type="entry name" value="beta-beta-alpha zinc fingers"/>
    <property type="match status" value="1"/>
</dbReference>
<accession>A0A1J1J6B0</accession>
<dbReference type="InterPro" id="IPR015655">
    <property type="entry name" value="PP2C"/>
</dbReference>
<comment type="subcellular location">
    <subcellularLocation>
        <location evidence="2">Nucleus</location>
    </subcellularLocation>
</comment>
<feature type="region of interest" description="Disordered" evidence="15">
    <location>
        <begin position="802"/>
        <end position="850"/>
    </location>
</feature>
<dbReference type="AlphaFoldDB" id="A0A1J1J6B0"/>
<dbReference type="PROSITE" id="PS51746">
    <property type="entry name" value="PPM_2"/>
    <property type="match status" value="1"/>
</dbReference>
<keyword evidence="9" id="KW-0460">Magnesium</keyword>
<evidence type="ECO:0000256" key="15">
    <source>
        <dbReference type="SAM" id="MobiDB-lite"/>
    </source>
</evidence>
<keyword evidence="13" id="KW-0539">Nucleus</keyword>
<keyword evidence="18" id="KW-1185">Reference proteome</keyword>
<evidence type="ECO:0000256" key="12">
    <source>
        <dbReference type="ARBA" id="ARBA00023211"/>
    </source>
</evidence>
<gene>
    <name evidence="17" type="ORF">CLUMA_CG020971</name>
</gene>
<keyword evidence="6" id="KW-0863">Zinc-finger</keyword>
<evidence type="ECO:0000256" key="6">
    <source>
        <dbReference type="ARBA" id="ARBA00022771"/>
    </source>
</evidence>
<dbReference type="SMART" id="SM00451">
    <property type="entry name" value="ZnF_U1"/>
    <property type="match status" value="1"/>
</dbReference>
<dbReference type="InterPro" id="IPR013087">
    <property type="entry name" value="Znf_C2H2_type"/>
</dbReference>
<dbReference type="GO" id="GO:0004722">
    <property type="term" value="F:protein serine/threonine phosphatase activity"/>
    <property type="evidence" value="ECO:0007669"/>
    <property type="project" value="UniProtKB-EC"/>
</dbReference>
<evidence type="ECO:0000256" key="2">
    <source>
        <dbReference type="ARBA" id="ARBA00004123"/>
    </source>
</evidence>
<dbReference type="PANTHER" id="PTHR13832:SF803">
    <property type="entry name" value="PROTEIN PHOSPHATASE 1G"/>
    <property type="match status" value="1"/>
</dbReference>
<proteinExistence type="inferred from homology"/>
<evidence type="ECO:0000256" key="9">
    <source>
        <dbReference type="ARBA" id="ARBA00022842"/>
    </source>
</evidence>
<evidence type="ECO:0000256" key="10">
    <source>
        <dbReference type="ARBA" id="ARBA00022912"/>
    </source>
</evidence>
<evidence type="ECO:0000256" key="14">
    <source>
        <dbReference type="RuleBase" id="RU003465"/>
    </source>
</evidence>
<dbReference type="Gene3D" id="3.30.160.60">
    <property type="entry name" value="Classic Zinc Finger"/>
    <property type="match status" value="1"/>
</dbReference>
<evidence type="ECO:0000256" key="3">
    <source>
        <dbReference type="ARBA" id="ARBA00006702"/>
    </source>
</evidence>
<keyword evidence="12" id="KW-0464">Manganese</keyword>
<comment type="similarity">
    <text evidence="3 14">Belongs to the PP2C family.</text>
</comment>
<evidence type="ECO:0000256" key="5">
    <source>
        <dbReference type="ARBA" id="ARBA00022723"/>
    </source>
</evidence>
<dbReference type="InterPro" id="IPR000222">
    <property type="entry name" value="PP2C_BS"/>
</dbReference>
<dbReference type="FunFam" id="3.30.160.60:FF:000282">
    <property type="entry name" value="Zinc finger, matrin-type 2"/>
    <property type="match status" value="1"/>
</dbReference>
<feature type="compositionally biased region" description="Polar residues" evidence="15">
    <location>
        <begin position="484"/>
        <end position="506"/>
    </location>
</feature>
<evidence type="ECO:0000256" key="7">
    <source>
        <dbReference type="ARBA" id="ARBA00022801"/>
    </source>
</evidence>
<dbReference type="SUPFAM" id="SSF81606">
    <property type="entry name" value="PP2C-like"/>
    <property type="match status" value="2"/>
</dbReference>
<dbReference type="CDD" id="cd00143">
    <property type="entry name" value="PP2Cc"/>
    <property type="match status" value="1"/>
</dbReference>
<dbReference type="OrthoDB" id="10264738at2759"/>
<dbReference type="PROSITE" id="PS01032">
    <property type="entry name" value="PPM_1"/>
    <property type="match status" value="1"/>
</dbReference>
<dbReference type="InterPro" id="IPR036236">
    <property type="entry name" value="Znf_C2H2_sf"/>
</dbReference>
<dbReference type="EC" id="3.1.3.16" evidence="4"/>
<dbReference type="GO" id="GO:0005634">
    <property type="term" value="C:nucleus"/>
    <property type="evidence" value="ECO:0007669"/>
    <property type="project" value="UniProtKB-SubCell"/>
</dbReference>
<feature type="compositionally biased region" description="Polar residues" evidence="15">
    <location>
        <begin position="379"/>
        <end position="390"/>
    </location>
</feature>
<dbReference type="Proteomes" id="UP000183832">
    <property type="component" value="Unassembled WGS sequence"/>
</dbReference>
<keyword evidence="7 14" id="KW-0378">Hydrolase</keyword>
<feature type="region of interest" description="Disordered" evidence="15">
    <location>
        <begin position="344"/>
        <end position="601"/>
    </location>
</feature>
<feature type="compositionally biased region" description="Acidic residues" evidence="15">
    <location>
        <begin position="566"/>
        <end position="601"/>
    </location>
</feature>
<feature type="compositionally biased region" description="Low complexity" evidence="15">
    <location>
        <begin position="391"/>
        <end position="406"/>
    </location>
</feature>
<keyword evidence="11" id="KW-0238">DNA-binding</keyword>
<feature type="compositionally biased region" description="Basic and acidic residues" evidence="15">
    <location>
        <begin position="809"/>
        <end position="820"/>
    </location>
</feature>
<feature type="region of interest" description="Disordered" evidence="15">
    <location>
        <begin position="143"/>
        <end position="169"/>
    </location>
</feature>
<reference evidence="17 18" key="1">
    <citation type="submission" date="2015-04" db="EMBL/GenBank/DDBJ databases">
        <authorList>
            <person name="Syromyatnikov M.Y."/>
            <person name="Popov V.N."/>
        </authorList>
    </citation>
    <scope>NUCLEOTIDE SEQUENCE [LARGE SCALE GENOMIC DNA]</scope>
</reference>
<dbReference type="PANTHER" id="PTHR13832">
    <property type="entry name" value="PROTEIN PHOSPHATASE 2C"/>
    <property type="match status" value="1"/>
</dbReference>
<keyword evidence="8" id="KW-0862">Zinc</keyword>
<dbReference type="EMBL" id="CVRI01000074">
    <property type="protein sequence ID" value="CRL07935.1"/>
    <property type="molecule type" value="Genomic_DNA"/>
</dbReference>
<dbReference type="Pfam" id="PF12874">
    <property type="entry name" value="zf-met"/>
    <property type="match status" value="1"/>
</dbReference>
<dbReference type="Gene3D" id="3.60.40.10">
    <property type="entry name" value="PPM-type phosphatase domain"/>
    <property type="match status" value="2"/>
</dbReference>
<evidence type="ECO:0000313" key="18">
    <source>
        <dbReference type="Proteomes" id="UP000183832"/>
    </source>
</evidence>
<feature type="compositionally biased region" description="Low complexity" evidence="15">
    <location>
        <begin position="360"/>
        <end position="378"/>
    </location>
</feature>
<comment type="cofactor">
    <cofactor evidence="1">
        <name>Mn(2+)</name>
        <dbReference type="ChEBI" id="CHEBI:29035"/>
    </cofactor>
</comment>
<keyword evidence="10 14" id="KW-0904">Protein phosphatase</keyword>